<reference evidence="2" key="1">
    <citation type="submission" date="2022-02" db="EMBL/GenBank/DDBJ databases">
        <title>Aestuariibaculum sp., a marine bacterium isolated from sediment in Guangxi.</title>
        <authorList>
            <person name="Ying J."/>
        </authorList>
    </citation>
    <scope>NUCLEOTIDE SEQUENCE</scope>
    <source>
        <strain evidence="2">L182</strain>
    </source>
</reference>
<dbReference type="PANTHER" id="PTHR38011">
    <property type="entry name" value="DIHYDROFOLATE REDUCTASE FAMILY PROTEIN (AFU_ORTHOLOGUE AFUA_8G06820)"/>
    <property type="match status" value="1"/>
</dbReference>
<dbReference type="RefSeq" id="WP_240571785.1">
    <property type="nucleotide sequence ID" value="NZ_CP136709.1"/>
</dbReference>
<feature type="domain" description="Bacterial bifunctional deaminase-reductase C-terminal" evidence="1">
    <location>
        <begin position="9"/>
        <end position="164"/>
    </location>
</feature>
<comment type="caution">
    <text evidence="2">The sequence shown here is derived from an EMBL/GenBank/DDBJ whole genome shotgun (WGS) entry which is preliminary data.</text>
</comment>
<evidence type="ECO:0000313" key="2">
    <source>
        <dbReference type="EMBL" id="MCH4551443.1"/>
    </source>
</evidence>
<dbReference type="Proteomes" id="UP001156141">
    <property type="component" value="Unassembled WGS sequence"/>
</dbReference>
<name>A0ABS9REQ8_9FLAO</name>
<proteinExistence type="predicted"/>
<dbReference type="Gene3D" id="3.40.430.10">
    <property type="entry name" value="Dihydrofolate Reductase, subunit A"/>
    <property type="match status" value="1"/>
</dbReference>
<accession>A0ABS9REQ8</accession>
<dbReference type="InterPro" id="IPR024072">
    <property type="entry name" value="DHFR-like_dom_sf"/>
</dbReference>
<protein>
    <submittedName>
        <fullName evidence="2">Dihydrofolate reductase family protein</fullName>
    </submittedName>
</protein>
<dbReference type="SUPFAM" id="SSF53597">
    <property type="entry name" value="Dihydrofolate reductase-like"/>
    <property type="match status" value="1"/>
</dbReference>
<gene>
    <name evidence="2" type="ORF">MKW35_02340</name>
</gene>
<dbReference type="InterPro" id="IPR002734">
    <property type="entry name" value="RibDG_C"/>
</dbReference>
<dbReference type="PANTHER" id="PTHR38011:SF11">
    <property type="entry name" value="2,5-DIAMINO-6-RIBOSYLAMINO-4(3H)-PYRIMIDINONE 5'-PHOSPHATE REDUCTASE"/>
    <property type="match status" value="1"/>
</dbReference>
<dbReference type="InterPro" id="IPR050765">
    <property type="entry name" value="Riboflavin_Biosynth_HTPR"/>
</dbReference>
<dbReference type="EMBL" id="JAKVQD010000001">
    <property type="protein sequence ID" value="MCH4551443.1"/>
    <property type="molecule type" value="Genomic_DNA"/>
</dbReference>
<organism evidence="2 3">
    <name type="scientific">Aestuariibaculum lutulentum</name>
    <dbReference type="NCBI Taxonomy" id="2920935"/>
    <lineage>
        <taxon>Bacteria</taxon>
        <taxon>Pseudomonadati</taxon>
        <taxon>Bacteroidota</taxon>
        <taxon>Flavobacteriia</taxon>
        <taxon>Flavobacteriales</taxon>
        <taxon>Flavobacteriaceae</taxon>
    </lineage>
</organism>
<keyword evidence="3" id="KW-1185">Reference proteome</keyword>
<dbReference type="Pfam" id="PF01872">
    <property type="entry name" value="RibD_C"/>
    <property type="match status" value="1"/>
</dbReference>
<evidence type="ECO:0000313" key="3">
    <source>
        <dbReference type="Proteomes" id="UP001156141"/>
    </source>
</evidence>
<evidence type="ECO:0000259" key="1">
    <source>
        <dbReference type="Pfam" id="PF01872"/>
    </source>
</evidence>
<sequence length="179" mass="20573">MDKKQNKVFIATSLDGYIADEQNGIDWLTSIPNPDQDDMGYLTFMTGIDALVMGRNTFETVMSFDIEWPYDKPVFVLSNSLNSIPEIYKDKAFLLKGDLKNILNYIHSRGHYQLYIDGGKVIQSFLNDDLIHQMIITTIPVLLGKGIPLFSNTSQQLHFKCIDTKIYLDYIVQSYFVRI</sequence>